<evidence type="ECO:0000313" key="7">
    <source>
        <dbReference type="EMBL" id="QHZ32198.1"/>
    </source>
</evidence>
<name>A0A6C0QKE0_9ACTN</name>
<feature type="transmembrane region" description="Helical" evidence="5">
    <location>
        <begin position="37"/>
        <end position="63"/>
    </location>
</feature>
<gene>
    <name evidence="7" type="primary">humE</name>
</gene>
<evidence type="ECO:0000256" key="4">
    <source>
        <dbReference type="ARBA" id="ARBA00023136"/>
    </source>
</evidence>
<reference evidence="7" key="1">
    <citation type="journal article" date="2020" name="Antibiotics">
        <title>Identification and Heterologous Expression of the Biosynthetic Gene Cluster Encoding the Lasso Peptide Humidimycin, a Caspofungin Activity Potentiator.</title>
        <authorList>
            <person name="Sanchez-Hidalgo M."/>
            <person name="Martin J."/>
            <person name="Genilloud O."/>
        </authorList>
    </citation>
    <scope>NUCLEOTIDE SEQUENCE</scope>
    <source>
        <strain evidence="7">CA-100629</strain>
    </source>
</reference>
<feature type="transmembrane region" description="Helical" evidence="5">
    <location>
        <begin position="110"/>
        <end position="131"/>
    </location>
</feature>
<protein>
    <submittedName>
        <fullName evidence="7">DoxX family membrane protein</fullName>
    </submittedName>
</protein>
<proteinExistence type="predicted"/>
<keyword evidence="3 5" id="KW-1133">Transmembrane helix</keyword>
<dbReference type="EMBL" id="MN956991">
    <property type="protein sequence ID" value="QHZ32198.1"/>
    <property type="molecule type" value="Genomic_DNA"/>
</dbReference>
<comment type="subcellular location">
    <subcellularLocation>
        <location evidence="1">Membrane</location>
        <topology evidence="1">Multi-pass membrane protein</topology>
    </subcellularLocation>
</comment>
<dbReference type="InterPro" id="IPR009908">
    <property type="entry name" value="Methylamine_util_MauE"/>
</dbReference>
<dbReference type="UniPathway" id="UPA00895"/>
<evidence type="ECO:0000256" key="5">
    <source>
        <dbReference type="SAM" id="Phobius"/>
    </source>
</evidence>
<dbReference type="GO" id="GO:0016020">
    <property type="term" value="C:membrane"/>
    <property type="evidence" value="ECO:0007669"/>
    <property type="project" value="UniProtKB-SubCell"/>
</dbReference>
<feature type="transmembrane region" description="Helical" evidence="5">
    <location>
        <begin position="83"/>
        <end position="103"/>
    </location>
</feature>
<evidence type="ECO:0000256" key="1">
    <source>
        <dbReference type="ARBA" id="ARBA00004141"/>
    </source>
</evidence>
<accession>A0A6C0QKE0</accession>
<evidence type="ECO:0000256" key="2">
    <source>
        <dbReference type="ARBA" id="ARBA00022692"/>
    </source>
</evidence>
<keyword evidence="2 5" id="KW-0812">Transmembrane</keyword>
<dbReference type="AlphaFoldDB" id="A0A6C0QKE0"/>
<dbReference type="GO" id="GO:0030416">
    <property type="term" value="P:methylamine metabolic process"/>
    <property type="evidence" value="ECO:0007669"/>
    <property type="project" value="InterPro"/>
</dbReference>
<sequence length="191" mass="20367">MNVKQAETTKAETTNAGLRKARFTKARFSKARLTRAWITNAWVGTAARLLLAAVLAYAGLLKVQDLTEAGRTVALYRIVPDDSAQLVGGVLPFIELALALLLFAGLATRAVAAGAATLMLMYIAAITSVWARGLSIDCGCFSAGGTLTSGAERGYAIDIARDLVLLGAAVLLVRNPRTRYALDRWVLDVKE</sequence>
<dbReference type="Pfam" id="PF07291">
    <property type="entry name" value="MauE"/>
    <property type="match status" value="1"/>
</dbReference>
<evidence type="ECO:0000259" key="6">
    <source>
        <dbReference type="Pfam" id="PF07291"/>
    </source>
</evidence>
<organism evidence="7">
    <name type="scientific">Streptomyces humidus</name>
    <dbReference type="NCBI Taxonomy" id="52259"/>
    <lineage>
        <taxon>Bacteria</taxon>
        <taxon>Bacillati</taxon>
        <taxon>Actinomycetota</taxon>
        <taxon>Actinomycetes</taxon>
        <taxon>Kitasatosporales</taxon>
        <taxon>Streptomycetaceae</taxon>
        <taxon>Streptomyces</taxon>
    </lineage>
</organism>
<keyword evidence="4 5" id="KW-0472">Membrane</keyword>
<feature type="domain" description="Methylamine utilisation protein MauE" evidence="6">
    <location>
        <begin position="41"/>
        <end position="173"/>
    </location>
</feature>
<evidence type="ECO:0000256" key="3">
    <source>
        <dbReference type="ARBA" id="ARBA00022989"/>
    </source>
</evidence>